<keyword evidence="2" id="KW-0503">Monooxygenase</keyword>
<dbReference type="Gene3D" id="3.30.70.100">
    <property type="match status" value="1"/>
</dbReference>
<comment type="caution">
    <text evidence="2">The sequence shown here is derived from an EMBL/GenBank/DDBJ whole genome shotgun (WGS) entry which is preliminary data.</text>
</comment>
<evidence type="ECO:0000259" key="1">
    <source>
        <dbReference type="PROSITE" id="PS51725"/>
    </source>
</evidence>
<gene>
    <name evidence="2" type="ORF">BN873_890145</name>
</gene>
<dbReference type="PANTHER" id="PTHR33336">
    <property type="entry name" value="QUINOL MONOOXYGENASE YGIN-RELATED"/>
    <property type="match status" value="1"/>
</dbReference>
<organism evidence="2 3">
    <name type="scientific">Candidatus Competibacter denitrificans Run_A_D11</name>
    <dbReference type="NCBI Taxonomy" id="1400863"/>
    <lineage>
        <taxon>Bacteria</taxon>
        <taxon>Pseudomonadati</taxon>
        <taxon>Pseudomonadota</taxon>
        <taxon>Gammaproteobacteria</taxon>
        <taxon>Candidatus Competibacteraceae</taxon>
        <taxon>Candidatus Competibacter</taxon>
    </lineage>
</organism>
<dbReference type="Pfam" id="PF03992">
    <property type="entry name" value="ABM"/>
    <property type="match status" value="1"/>
</dbReference>
<dbReference type="RefSeq" id="WP_048676175.1">
    <property type="nucleotide sequence ID" value="NZ_CBTJ020000101.1"/>
</dbReference>
<dbReference type="PROSITE" id="PS51725">
    <property type="entry name" value="ABM"/>
    <property type="match status" value="1"/>
</dbReference>
<dbReference type="PANTHER" id="PTHR33336:SF15">
    <property type="entry name" value="ABM DOMAIN-CONTAINING PROTEIN"/>
    <property type="match status" value="1"/>
</dbReference>
<dbReference type="OrthoDB" id="9812192at2"/>
<evidence type="ECO:0000313" key="3">
    <source>
        <dbReference type="Proteomes" id="UP000035760"/>
    </source>
</evidence>
<reference evidence="2" key="2">
    <citation type="submission" date="2014-03" db="EMBL/GenBank/DDBJ databases">
        <title>Candidatus Competibacter-lineage genomes retrieved from metagenomes reveal functional metabolic diversity.</title>
        <authorList>
            <person name="McIlroy S.J."/>
            <person name="Albertsen M."/>
            <person name="Andresen E.K."/>
            <person name="Saunders A.M."/>
            <person name="Kristiansen R."/>
            <person name="Stokholm-Bjerregaard M."/>
            <person name="Nielsen K.L."/>
            <person name="Nielsen P.H."/>
        </authorList>
    </citation>
    <scope>NUCLEOTIDE SEQUENCE</scope>
    <source>
        <strain evidence="2">Run_A_D11</strain>
    </source>
</reference>
<dbReference type="GO" id="GO:0004497">
    <property type="term" value="F:monooxygenase activity"/>
    <property type="evidence" value="ECO:0007669"/>
    <property type="project" value="UniProtKB-KW"/>
</dbReference>
<protein>
    <submittedName>
        <fullName evidence="2">Antibiotic biosynthesis monooxygenase</fullName>
    </submittedName>
</protein>
<name>W6MBD9_9GAMM</name>
<evidence type="ECO:0000313" key="2">
    <source>
        <dbReference type="EMBL" id="CDI04239.1"/>
    </source>
</evidence>
<accession>W6MBD9</accession>
<sequence>MSESTVHVVARITAKPDAVAALQAVLVALLSPTRQEVGCHRYLLLQNREQPADFTFIETWADDAAIDQHLKSAHVQQALTQAAALLAAPPDIQRYDVIG</sequence>
<proteinExistence type="predicted"/>
<reference evidence="2" key="1">
    <citation type="submission" date="2013-07" db="EMBL/GenBank/DDBJ databases">
        <authorList>
            <person name="McIlroy S."/>
        </authorList>
    </citation>
    <scope>NUCLEOTIDE SEQUENCE [LARGE SCALE GENOMIC DNA]</scope>
    <source>
        <strain evidence="2">Run_A_D11</strain>
    </source>
</reference>
<dbReference type="Proteomes" id="UP000035760">
    <property type="component" value="Unassembled WGS sequence"/>
</dbReference>
<feature type="domain" description="ABM" evidence="1">
    <location>
        <begin position="6"/>
        <end position="98"/>
    </location>
</feature>
<keyword evidence="3" id="KW-1185">Reference proteome</keyword>
<dbReference type="InterPro" id="IPR011008">
    <property type="entry name" value="Dimeric_a/b-barrel"/>
</dbReference>
<dbReference type="AlphaFoldDB" id="W6MBD9"/>
<dbReference type="EMBL" id="CBTJ020000101">
    <property type="protein sequence ID" value="CDI04239.1"/>
    <property type="molecule type" value="Genomic_DNA"/>
</dbReference>
<dbReference type="SUPFAM" id="SSF54909">
    <property type="entry name" value="Dimeric alpha+beta barrel"/>
    <property type="match status" value="1"/>
</dbReference>
<dbReference type="InterPro" id="IPR007138">
    <property type="entry name" value="ABM_dom"/>
</dbReference>
<keyword evidence="2" id="KW-0560">Oxidoreductase</keyword>
<dbReference type="InterPro" id="IPR050744">
    <property type="entry name" value="AI-2_Isomerase_LsrG"/>
</dbReference>